<evidence type="ECO:0000313" key="8">
    <source>
        <dbReference type="EMBL" id="SCU87986.1"/>
    </source>
</evidence>
<dbReference type="InterPro" id="IPR040456">
    <property type="entry name" value="RNase_H2_suB"/>
</dbReference>
<evidence type="ECO:0000313" key="9">
    <source>
        <dbReference type="Proteomes" id="UP000190274"/>
    </source>
</evidence>
<keyword evidence="3" id="KW-0539">Nucleus</keyword>
<dbReference type="Gene3D" id="1.10.20.120">
    <property type="match status" value="1"/>
</dbReference>
<evidence type="ECO:0000256" key="5">
    <source>
        <dbReference type="ARBA" id="ARBA00033464"/>
    </source>
</evidence>
<dbReference type="GO" id="GO:0004523">
    <property type="term" value="F:RNA-DNA hybrid ribonuclease activity"/>
    <property type="evidence" value="ECO:0007669"/>
    <property type="project" value="EnsemblFungi"/>
</dbReference>
<dbReference type="PANTHER" id="PTHR13383:SF11">
    <property type="entry name" value="RIBONUCLEASE H2 SUBUNIT B"/>
    <property type="match status" value="1"/>
</dbReference>
<sequence>MATSRPLPERIIALPRSVLKSQDLKIFELPNPSNISSKKPVKVFIQDGAAYQVKTKAFSQGCEYHRARDSASDKYYYTAQSEPIKSAILTNSEQPQDGWLRSSGSYEFSTKYDLCFSLCGALFLKFQCKNENEYQQIDPSATTMMQEKRYLMTRDFLENLVEKHHANWSLVPLDLLENCLEKLGESIEEAGDIYHKVTPAKVTKWLIGKVEKITQSFPPSIPLPRHLPDDLLEHAKVVYACNLLISLIPQPAYQNLIQYDGEDLNISKSFQQFTNHQVQTAARQKEQELLIDAAMKVGISTANGASGKTPAKKVTKVVKTKKVNAGKGAIDGFFKKRRARM</sequence>
<evidence type="ECO:0000256" key="3">
    <source>
        <dbReference type="ARBA" id="ARBA00023242"/>
    </source>
</evidence>
<dbReference type="OrthoDB" id="29098at2759"/>
<dbReference type="Pfam" id="PF09468">
    <property type="entry name" value="RNase_H2-Ydr279"/>
    <property type="match status" value="1"/>
</dbReference>
<feature type="domain" description="Ribonuclease H2 subunit B wHTH" evidence="6">
    <location>
        <begin position="124"/>
        <end position="256"/>
    </location>
</feature>
<dbReference type="GO" id="GO:0006401">
    <property type="term" value="P:RNA catabolic process"/>
    <property type="evidence" value="ECO:0007669"/>
    <property type="project" value="EnsemblFungi"/>
</dbReference>
<keyword evidence="9" id="KW-1185">Reference proteome</keyword>
<gene>
    <name evidence="8" type="ORF">LADA_0E07470G</name>
</gene>
<dbReference type="STRING" id="1266660.A0A1G4JCV5"/>
<dbReference type="Pfam" id="PF17745">
    <property type="entry name" value="Ydr279_N"/>
    <property type="match status" value="1"/>
</dbReference>
<protein>
    <recommendedName>
        <fullName evidence="2">Ribonuclease H2 subunit B</fullName>
    </recommendedName>
    <alternativeName>
        <fullName evidence="5">Ribonuclease HI subunit B</fullName>
    </alternativeName>
</protein>
<feature type="domain" description="Rnh202 triple barrel" evidence="7">
    <location>
        <begin position="14"/>
        <end position="113"/>
    </location>
</feature>
<dbReference type="EMBL" id="LT598455">
    <property type="protein sequence ID" value="SCU87986.1"/>
    <property type="molecule type" value="Genomic_DNA"/>
</dbReference>
<reference evidence="9" key="1">
    <citation type="submission" date="2016-03" db="EMBL/GenBank/DDBJ databases">
        <authorList>
            <person name="Devillers H."/>
        </authorList>
    </citation>
    <scope>NUCLEOTIDE SEQUENCE [LARGE SCALE GENOMIC DNA]</scope>
</reference>
<evidence type="ECO:0000259" key="6">
    <source>
        <dbReference type="Pfam" id="PF09468"/>
    </source>
</evidence>
<dbReference type="GO" id="GO:0032299">
    <property type="term" value="C:ribonuclease H2 complex"/>
    <property type="evidence" value="ECO:0007669"/>
    <property type="project" value="EnsemblFungi"/>
</dbReference>
<organism evidence="8 9">
    <name type="scientific">Lachancea dasiensis</name>
    <dbReference type="NCBI Taxonomy" id="1072105"/>
    <lineage>
        <taxon>Eukaryota</taxon>
        <taxon>Fungi</taxon>
        <taxon>Dikarya</taxon>
        <taxon>Ascomycota</taxon>
        <taxon>Saccharomycotina</taxon>
        <taxon>Saccharomycetes</taxon>
        <taxon>Saccharomycetales</taxon>
        <taxon>Saccharomycetaceae</taxon>
        <taxon>Lachancea</taxon>
    </lineage>
</organism>
<name>A0A1G4JCV5_9SACH</name>
<evidence type="ECO:0000256" key="4">
    <source>
        <dbReference type="ARBA" id="ARBA00024778"/>
    </source>
</evidence>
<dbReference type="Proteomes" id="UP000190274">
    <property type="component" value="Chromosome E"/>
</dbReference>
<accession>A0A1G4JCV5</accession>
<proteinExistence type="predicted"/>
<comment type="function">
    <text evidence="4">Non catalytic subunit of RNase H2, an endonuclease that specifically degrades the RNA of RNA:DNA hybrids. Participates in DNA replication, possibly by mediating the removal of lagging-strand Okazaki fragment RNA primers during DNA replication. Mediates the excision of single ribonucleotides from DNA:RNA duplexes.</text>
</comment>
<dbReference type="InterPro" id="IPR019024">
    <property type="entry name" value="RNase_H2_suB_wHTH"/>
</dbReference>
<evidence type="ECO:0000256" key="1">
    <source>
        <dbReference type="ARBA" id="ARBA00004123"/>
    </source>
</evidence>
<evidence type="ECO:0000256" key="2">
    <source>
        <dbReference type="ARBA" id="ARBA00019062"/>
    </source>
</evidence>
<dbReference type="InterPro" id="IPR041195">
    <property type="entry name" value="Rnh202_N"/>
</dbReference>
<dbReference type="AlphaFoldDB" id="A0A1G4JCV5"/>
<dbReference type="CDD" id="cd09270">
    <property type="entry name" value="RNase_H2-B"/>
    <property type="match status" value="1"/>
</dbReference>
<comment type="subcellular location">
    <subcellularLocation>
        <location evidence="1">Nucleus</location>
    </subcellularLocation>
</comment>
<dbReference type="GO" id="GO:0005654">
    <property type="term" value="C:nucleoplasm"/>
    <property type="evidence" value="ECO:0007669"/>
    <property type="project" value="TreeGrafter"/>
</dbReference>
<evidence type="ECO:0000259" key="7">
    <source>
        <dbReference type="Pfam" id="PF17745"/>
    </source>
</evidence>
<dbReference type="PANTHER" id="PTHR13383">
    <property type="entry name" value="RIBONUCLEASE H2 SUBUNIT B"/>
    <property type="match status" value="1"/>
</dbReference>